<evidence type="ECO:0000259" key="14">
    <source>
        <dbReference type="PROSITE" id="PS50262"/>
    </source>
</evidence>
<evidence type="ECO:0000256" key="2">
    <source>
        <dbReference type="ARBA" id="ARBA00022475"/>
    </source>
</evidence>
<feature type="transmembrane region" description="Helical" evidence="13">
    <location>
        <begin position="73"/>
        <end position="89"/>
    </location>
</feature>
<name>A0AAV3AEY3_PYXAD</name>
<keyword evidence="10" id="KW-0675">Receptor</keyword>
<dbReference type="InterPro" id="IPR000276">
    <property type="entry name" value="GPCR_Rhodpsn"/>
</dbReference>
<organism evidence="15 16">
    <name type="scientific">Pyxicephalus adspersus</name>
    <name type="common">African bullfrog</name>
    <dbReference type="NCBI Taxonomy" id="30357"/>
    <lineage>
        <taxon>Eukaryota</taxon>
        <taxon>Metazoa</taxon>
        <taxon>Chordata</taxon>
        <taxon>Craniata</taxon>
        <taxon>Vertebrata</taxon>
        <taxon>Euteleostomi</taxon>
        <taxon>Amphibia</taxon>
        <taxon>Batrachia</taxon>
        <taxon>Anura</taxon>
        <taxon>Neobatrachia</taxon>
        <taxon>Ranoidea</taxon>
        <taxon>Pyxicephalidae</taxon>
        <taxon>Pyxicephalinae</taxon>
        <taxon>Pyxicephalus</taxon>
    </lineage>
</organism>
<dbReference type="Pfam" id="PF13853">
    <property type="entry name" value="7tm_4"/>
    <property type="match status" value="1"/>
</dbReference>
<keyword evidence="3" id="KW-0716">Sensory transduction</keyword>
<feature type="transmembrane region" description="Helical" evidence="13">
    <location>
        <begin position="110"/>
        <end position="134"/>
    </location>
</feature>
<evidence type="ECO:0000313" key="16">
    <source>
        <dbReference type="Proteomes" id="UP001181693"/>
    </source>
</evidence>
<dbReference type="InterPro" id="IPR050939">
    <property type="entry name" value="Olfactory_GPCR1"/>
</dbReference>
<evidence type="ECO:0000256" key="9">
    <source>
        <dbReference type="ARBA" id="ARBA00023157"/>
    </source>
</evidence>
<evidence type="ECO:0000256" key="10">
    <source>
        <dbReference type="ARBA" id="ARBA00023170"/>
    </source>
</evidence>
<reference evidence="15" key="1">
    <citation type="thesis" date="2020" institute="ProQuest LLC" country="789 East Eisenhower Parkway, Ann Arbor, MI, USA">
        <title>Comparative Genomics and Chromosome Evolution.</title>
        <authorList>
            <person name="Mudd A.B."/>
        </authorList>
    </citation>
    <scope>NUCLEOTIDE SEQUENCE</scope>
    <source>
        <strain evidence="15">1538</strain>
        <tissue evidence="15">Blood</tissue>
    </source>
</reference>
<dbReference type="InterPro" id="IPR000725">
    <property type="entry name" value="Olfact_rcpt"/>
</dbReference>
<evidence type="ECO:0000256" key="13">
    <source>
        <dbReference type="SAM" id="Phobius"/>
    </source>
</evidence>
<dbReference type="AlphaFoldDB" id="A0AAV3AEY3"/>
<proteinExistence type="predicted"/>
<dbReference type="InterPro" id="IPR017452">
    <property type="entry name" value="GPCR_Rhodpsn_7TM"/>
</dbReference>
<dbReference type="Gene3D" id="1.20.1070.10">
    <property type="entry name" value="Rhodopsin 7-helix transmembrane proteins"/>
    <property type="match status" value="1"/>
</dbReference>
<evidence type="ECO:0000313" key="15">
    <source>
        <dbReference type="EMBL" id="DBA22712.1"/>
    </source>
</evidence>
<feature type="transmembrane region" description="Helical" evidence="13">
    <location>
        <begin position="27"/>
        <end position="53"/>
    </location>
</feature>
<dbReference type="PRINTS" id="PR00237">
    <property type="entry name" value="GPCRRHODOPSN"/>
</dbReference>
<keyword evidence="8 13" id="KW-0472">Membrane</keyword>
<keyword evidence="4 13" id="KW-0812">Transmembrane</keyword>
<dbReference type="EMBL" id="DYDO01000006">
    <property type="protein sequence ID" value="DBA22712.1"/>
    <property type="molecule type" value="Genomic_DNA"/>
</dbReference>
<protein>
    <recommendedName>
        <fullName evidence="14">G-protein coupled receptors family 1 profile domain-containing protein</fullName>
    </recommendedName>
</protein>
<keyword evidence="5" id="KW-0552">Olfaction</keyword>
<keyword evidence="12" id="KW-0807">Transducer</keyword>
<evidence type="ECO:0000256" key="1">
    <source>
        <dbReference type="ARBA" id="ARBA00004651"/>
    </source>
</evidence>
<keyword evidence="7" id="KW-0297">G-protein coupled receptor</keyword>
<dbReference type="PROSITE" id="PS50262">
    <property type="entry name" value="G_PROTEIN_RECEP_F1_2"/>
    <property type="match status" value="1"/>
</dbReference>
<evidence type="ECO:0000256" key="5">
    <source>
        <dbReference type="ARBA" id="ARBA00022725"/>
    </source>
</evidence>
<feature type="transmembrane region" description="Helical" evidence="13">
    <location>
        <begin position="172"/>
        <end position="200"/>
    </location>
</feature>
<keyword evidence="16" id="KW-1185">Reference proteome</keyword>
<evidence type="ECO:0000256" key="3">
    <source>
        <dbReference type="ARBA" id="ARBA00022606"/>
    </source>
</evidence>
<feature type="domain" description="G-protein coupled receptors family 1 profile" evidence="14">
    <location>
        <begin position="76"/>
        <end position="262"/>
    </location>
</feature>
<dbReference type="FunFam" id="1.20.1070.10:FF:000015">
    <property type="entry name" value="Olfactory receptor"/>
    <property type="match status" value="1"/>
</dbReference>
<keyword evidence="11" id="KW-0325">Glycoprotein</keyword>
<evidence type="ECO:0000256" key="7">
    <source>
        <dbReference type="ARBA" id="ARBA00023040"/>
    </source>
</evidence>
<dbReference type="PRINTS" id="PR00245">
    <property type="entry name" value="OLFACTORYR"/>
</dbReference>
<dbReference type="SUPFAM" id="SSF81321">
    <property type="entry name" value="Family A G protein-coupled receptor-like"/>
    <property type="match status" value="1"/>
</dbReference>
<evidence type="ECO:0000256" key="4">
    <source>
        <dbReference type="ARBA" id="ARBA00022692"/>
    </source>
</evidence>
<evidence type="ECO:0000256" key="8">
    <source>
        <dbReference type="ARBA" id="ARBA00023136"/>
    </source>
</evidence>
<evidence type="ECO:0000256" key="12">
    <source>
        <dbReference type="ARBA" id="ARBA00023224"/>
    </source>
</evidence>
<accession>A0AAV3AEY3</accession>
<feature type="transmembrane region" description="Helical" evidence="13">
    <location>
        <begin position="212"/>
        <end position="233"/>
    </location>
</feature>
<dbReference type="Proteomes" id="UP001181693">
    <property type="component" value="Unassembled WGS sequence"/>
</dbReference>
<keyword evidence="9" id="KW-1015">Disulfide bond</keyword>
<keyword evidence="2" id="KW-1003">Cell membrane</keyword>
<dbReference type="GO" id="GO:0004930">
    <property type="term" value="F:G protein-coupled receptor activity"/>
    <property type="evidence" value="ECO:0007669"/>
    <property type="project" value="UniProtKB-KW"/>
</dbReference>
<feature type="transmembrane region" description="Helical" evidence="13">
    <location>
        <begin position="245"/>
        <end position="264"/>
    </location>
</feature>
<dbReference type="GO" id="GO:0004984">
    <property type="term" value="F:olfactory receptor activity"/>
    <property type="evidence" value="ECO:0007669"/>
    <property type="project" value="InterPro"/>
</dbReference>
<dbReference type="PANTHER" id="PTHR24242">
    <property type="entry name" value="G-PROTEIN COUPLED RECEPTOR"/>
    <property type="match status" value="1"/>
</dbReference>
<comment type="caution">
    <text evidence="15">The sequence shown here is derived from an EMBL/GenBank/DDBJ whole genome shotgun (WGS) entry which is preliminary data.</text>
</comment>
<dbReference type="Pfam" id="PF00001">
    <property type="entry name" value="7tm_1"/>
    <property type="match status" value="1"/>
</dbReference>
<gene>
    <name evidence="15" type="ORF">GDO54_013723</name>
</gene>
<evidence type="ECO:0000256" key="11">
    <source>
        <dbReference type="ARBA" id="ARBA00023180"/>
    </source>
</evidence>
<keyword evidence="6 13" id="KW-1133">Transmembrane helix</keyword>
<dbReference type="GO" id="GO:0005886">
    <property type="term" value="C:plasma membrane"/>
    <property type="evidence" value="ECO:0007669"/>
    <property type="project" value="UniProtKB-SubCell"/>
</dbReference>
<sequence>MEEKINLTMGVYSFYLLGFPTSRPIQVLLFFIFLLGYLLTTLENLLVIGIIWTSPKLRKPMYFFLGQLSFLDVWYVTVTVPKLLTIFLLKDQSISFTACMPLHYINIMNWNFCFLLALISWIGGFTISLIKVYYISSLTFCYSGVVNHFYCDISPILNLACADMRTAEFVDFILALLILLVPLLLTVISYFFILFTILAIPTSSGRQKAFSTCASHLLVVVIFYSTTMFMYARPSRAQSLSYNKVVSVMYTIITPLLNPIIYCLRNREVKETIWKLALKI</sequence>
<evidence type="ECO:0000256" key="6">
    <source>
        <dbReference type="ARBA" id="ARBA00022989"/>
    </source>
</evidence>
<comment type="subcellular location">
    <subcellularLocation>
        <location evidence="1">Cell membrane</location>
        <topology evidence="1">Multi-pass membrane protein</topology>
    </subcellularLocation>
</comment>
<dbReference type="PANTHER" id="PTHR24242:SF382">
    <property type="entry name" value="OLFACTORY RECEPTOR"/>
    <property type="match status" value="1"/>
</dbReference>